<name>A0ABV6TD23_9ACTN</name>
<keyword evidence="3" id="KW-1185">Reference proteome</keyword>
<evidence type="ECO:0000313" key="2">
    <source>
        <dbReference type="EMBL" id="MFC0843685.1"/>
    </source>
</evidence>
<evidence type="ECO:0000313" key="3">
    <source>
        <dbReference type="Proteomes" id="UP001589887"/>
    </source>
</evidence>
<comment type="caution">
    <text evidence="2">The sequence shown here is derived from an EMBL/GenBank/DDBJ whole genome shotgun (WGS) entry which is preliminary data.</text>
</comment>
<organism evidence="2 3">
    <name type="scientific">Streptomyces noboritoensis</name>
    <dbReference type="NCBI Taxonomy" id="67337"/>
    <lineage>
        <taxon>Bacteria</taxon>
        <taxon>Bacillati</taxon>
        <taxon>Actinomycetota</taxon>
        <taxon>Actinomycetes</taxon>
        <taxon>Kitasatosporales</taxon>
        <taxon>Streptomycetaceae</taxon>
        <taxon>Streptomyces</taxon>
    </lineage>
</organism>
<feature type="compositionally biased region" description="Basic and acidic residues" evidence="1">
    <location>
        <begin position="359"/>
        <end position="370"/>
    </location>
</feature>
<feature type="compositionally biased region" description="Basic residues" evidence="1">
    <location>
        <begin position="374"/>
        <end position="383"/>
    </location>
</feature>
<protein>
    <submittedName>
        <fullName evidence="2">Uncharacterized protein</fullName>
    </submittedName>
</protein>
<feature type="region of interest" description="Disordered" evidence="1">
    <location>
        <begin position="328"/>
        <end position="384"/>
    </location>
</feature>
<dbReference type="Proteomes" id="UP001589887">
    <property type="component" value="Unassembled WGS sequence"/>
</dbReference>
<gene>
    <name evidence="2" type="ORF">ACFH04_08115</name>
</gene>
<accession>A0ABV6TD23</accession>
<dbReference type="RefSeq" id="WP_394317388.1">
    <property type="nucleotide sequence ID" value="NZ_JBHMQV010000009.1"/>
</dbReference>
<dbReference type="EMBL" id="JBHMQV010000009">
    <property type="protein sequence ID" value="MFC0843685.1"/>
    <property type="molecule type" value="Genomic_DNA"/>
</dbReference>
<sequence length="400" mass="45070">MTNFENVVLRTTKSVVRKTTQRQRPEAEFERQAAWAHLYTPQAPDIDEWRGELAKVSGLMSKTGLLAEIAAKYDRLLRLTDLDALDEITDTDLLAALVVIRALRDKLDLDEYQILKAARSRKITWQRLADAEELACRQSAERRYLQLRTDLDEVRGEKMTQSERVEYARALKERGAERQWAFAHRERIVFLARRLSEVADLQTRADRSTHTRQAGKAAVWAAKEAGQDPPPPARALWPAQLTEALTAEEAHRNAVPEQTWDEYADHALQGTPSDGGANEGAVRLTPVQLTTVYHTLFGMIGYALLPDHIDLSDHPELVADIRHTYEQAGPAAPRITPRPSPGRRWSADRVPPPVPAGPVRRDSPPHERLVGRRGPGHRPRWHVGRVEVRPCGPLQAASHL</sequence>
<evidence type="ECO:0000256" key="1">
    <source>
        <dbReference type="SAM" id="MobiDB-lite"/>
    </source>
</evidence>
<reference evidence="2 3" key="1">
    <citation type="submission" date="2024-09" db="EMBL/GenBank/DDBJ databases">
        <authorList>
            <person name="Sun Q."/>
            <person name="Mori K."/>
        </authorList>
    </citation>
    <scope>NUCLEOTIDE SEQUENCE [LARGE SCALE GENOMIC DNA]</scope>
    <source>
        <strain evidence="2 3">JCM 4557</strain>
    </source>
</reference>
<proteinExistence type="predicted"/>